<dbReference type="GO" id="GO:0005829">
    <property type="term" value="C:cytosol"/>
    <property type="evidence" value="ECO:0007669"/>
    <property type="project" value="TreeGrafter"/>
</dbReference>
<dbReference type="GO" id="GO:0005524">
    <property type="term" value="F:ATP binding"/>
    <property type="evidence" value="ECO:0007669"/>
    <property type="project" value="UniProtKB-KW"/>
</dbReference>
<protein>
    <submittedName>
        <fullName evidence="3">Septum formation initiator</fullName>
    </submittedName>
</protein>
<organism evidence="3 4">
    <name type="scientific">Microlunatus elymi</name>
    <dbReference type="NCBI Taxonomy" id="2596828"/>
    <lineage>
        <taxon>Bacteria</taxon>
        <taxon>Bacillati</taxon>
        <taxon>Actinomycetota</taxon>
        <taxon>Actinomycetes</taxon>
        <taxon>Propionibacteriales</taxon>
        <taxon>Propionibacteriaceae</taxon>
        <taxon>Microlunatus</taxon>
    </lineage>
</organism>
<feature type="compositionally biased region" description="Basic and acidic residues" evidence="1">
    <location>
        <begin position="1"/>
        <end position="10"/>
    </location>
</feature>
<evidence type="ECO:0000313" key="3">
    <source>
        <dbReference type="EMBL" id="QDP95118.1"/>
    </source>
</evidence>
<dbReference type="Pfam" id="PF26563">
    <property type="entry name" value="Rv3660c_N"/>
    <property type="match status" value="1"/>
</dbReference>
<dbReference type="InterPro" id="IPR050625">
    <property type="entry name" value="ParA/MinD_ATPase"/>
</dbReference>
<dbReference type="Gene3D" id="3.40.50.300">
    <property type="entry name" value="P-loop containing nucleotide triphosphate hydrolases"/>
    <property type="match status" value="1"/>
</dbReference>
<reference evidence="3 4" key="1">
    <citation type="submission" date="2019-07" db="EMBL/GenBank/DDBJ databases">
        <title>Microlunatus dokdonensis sp. nov. isolated from the rhizospheric soil of the wild plant Elymus tsukushiensis.</title>
        <authorList>
            <person name="Ghim S.-Y."/>
            <person name="Hwang Y.-J."/>
            <person name="Son J.-S."/>
            <person name="Shin J.-H."/>
        </authorList>
    </citation>
    <scope>NUCLEOTIDE SEQUENCE [LARGE SCALE GENOMIC DNA]</scope>
    <source>
        <strain evidence="3 4">KUDC0627</strain>
    </source>
</reference>
<keyword evidence="4" id="KW-1185">Reference proteome</keyword>
<dbReference type="InterPro" id="IPR059050">
    <property type="entry name" value="Rv3660c_N"/>
</dbReference>
<dbReference type="InterPro" id="IPR022521">
    <property type="entry name" value="Rv3660c"/>
</dbReference>
<dbReference type="EMBL" id="CP041692">
    <property type="protein sequence ID" value="QDP95118.1"/>
    <property type="molecule type" value="Genomic_DNA"/>
</dbReference>
<evidence type="ECO:0000313" key="4">
    <source>
        <dbReference type="Proteomes" id="UP000319263"/>
    </source>
</evidence>
<dbReference type="GO" id="GO:0009898">
    <property type="term" value="C:cytoplasmic side of plasma membrane"/>
    <property type="evidence" value="ECO:0007669"/>
    <property type="project" value="TreeGrafter"/>
</dbReference>
<name>A0A516PV93_9ACTN</name>
<dbReference type="RefSeq" id="WP_143985100.1">
    <property type="nucleotide sequence ID" value="NZ_CP041692.1"/>
</dbReference>
<dbReference type="GO" id="GO:0016887">
    <property type="term" value="F:ATP hydrolysis activity"/>
    <property type="evidence" value="ECO:0007669"/>
    <property type="project" value="TreeGrafter"/>
</dbReference>
<feature type="domain" description="Rv3660c-like CheY-like N-terminal" evidence="2">
    <location>
        <begin position="38"/>
        <end position="144"/>
    </location>
</feature>
<accession>A0A516PV93</accession>
<dbReference type="PANTHER" id="PTHR43384">
    <property type="entry name" value="SEPTUM SITE-DETERMINING PROTEIN MIND HOMOLOG, CHLOROPLASTIC-RELATED"/>
    <property type="match status" value="1"/>
</dbReference>
<dbReference type="AlphaFoldDB" id="A0A516PV93"/>
<dbReference type="NCBIfam" id="TIGR03815">
    <property type="entry name" value="CpaE_hom_Actino"/>
    <property type="match status" value="1"/>
</dbReference>
<dbReference type="OrthoDB" id="3252838at2"/>
<dbReference type="KEGG" id="mik:FOE78_03580"/>
<feature type="region of interest" description="Disordered" evidence="1">
    <location>
        <begin position="1"/>
        <end position="33"/>
    </location>
</feature>
<dbReference type="Proteomes" id="UP000319263">
    <property type="component" value="Chromosome"/>
</dbReference>
<dbReference type="InterPro" id="IPR027417">
    <property type="entry name" value="P-loop_NTPase"/>
</dbReference>
<evidence type="ECO:0000259" key="2">
    <source>
        <dbReference type="Pfam" id="PF26563"/>
    </source>
</evidence>
<sequence length="381" mass="38298">MRADKGEGHAVRARRAGVTVSAAESARSPAQQPGPLVVTADLELLDNVLAAAAAAGVEPTVTAEPGSIRPLWSAAPLVVIGADRAGQVAELVLPHRTEVFVAGVDDDVAGLARWSAPLGAAVVGLPQGAGLLTAAIADATGRPSGSGRVVVVVGGSGGVGGSSVAAALAVGAADRGLSTMLVDLDRFGGGIDLLVGAESVAGWRWPRLSGAEGHLGDLTGHLPRVAGIDVLSVAREGELGLAPGPVKSVLLSATRSHRLVVVDLPRGQDPVAAEALRRAALTLVVAGADVRGIAAAQQLLRELRGTTAELGVVVRRPRGGGIGAQLVADALQLPLAGVVGEDASIRHGAERGDPPGRATRSPLGKLSRRLLDRLDFRDLAA</sequence>
<dbReference type="GO" id="GO:0051782">
    <property type="term" value="P:negative regulation of cell division"/>
    <property type="evidence" value="ECO:0007669"/>
    <property type="project" value="TreeGrafter"/>
</dbReference>
<gene>
    <name evidence="3" type="ORF">FOE78_03580</name>
</gene>
<dbReference type="PANTHER" id="PTHR43384:SF11">
    <property type="entry name" value="SEPTUM SITE DETERMINING PROTEIN"/>
    <property type="match status" value="1"/>
</dbReference>
<proteinExistence type="predicted"/>
<evidence type="ECO:0000256" key="1">
    <source>
        <dbReference type="SAM" id="MobiDB-lite"/>
    </source>
</evidence>
<dbReference type="SUPFAM" id="SSF52540">
    <property type="entry name" value="P-loop containing nucleoside triphosphate hydrolases"/>
    <property type="match status" value="1"/>
</dbReference>